<keyword evidence="1" id="KW-0812">Transmembrane</keyword>
<protein>
    <submittedName>
        <fullName evidence="3">DUF4405 domain-containing protein</fullName>
    </submittedName>
</protein>
<dbReference type="GO" id="GO:0022904">
    <property type="term" value="P:respiratory electron transport chain"/>
    <property type="evidence" value="ECO:0007669"/>
    <property type="project" value="InterPro"/>
</dbReference>
<feature type="transmembrane region" description="Helical" evidence="1">
    <location>
        <begin position="153"/>
        <end position="175"/>
    </location>
</feature>
<accession>A0A9D2F4K9</accession>
<reference evidence="3" key="2">
    <citation type="submission" date="2021-04" db="EMBL/GenBank/DDBJ databases">
        <authorList>
            <person name="Gilroy R."/>
        </authorList>
    </citation>
    <scope>NUCLEOTIDE SEQUENCE</scope>
    <source>
        <strain evidence="3">3436</strain>
    </source>
</reference>
<reference evidence="3" key="1">
    <citation type="journal article" date="2021" name="PeerJ">
        <title>Extensive microbial diversity within the chicken gut microbiome revealed by metagenomics and culture.</title>
        <authorList>
            <person name="Gilroy R."/>
            <person name="Ravi A."/>
            <person name="Getino M."/>
            <person name="Pursley I."/>
            <person name="Horton D.L."/>
            <person name="Alikhan N.F."/>
            <person name="Baker D."/>
            <person name="Gharbi K."/>
            <person name="Hall N."/>
            <person name="Watson M."/>
            <person name="Adriaenssens E.M."/>
            <person name="Foster-Nyarko E."/>
            <person name="Jarju S."/>
            <person name="Secka A."/>
            <person name="Antonio M."/>
            <person name="Oren A."/>
            <person name="Chaudhuri R.R."/>
            <person name="La Ragione R."/>
            <person name="Hildebrand F."/>
            <person name="Pallen M.J."/>
        </authorList>
    </citation>
    <scope>NUCLEOTIDE SEQUENCE</scope>
    <source>
        <strain evidence="3">3436</strain>
    </source>
</reference>
<keyword evidence="1" id="KW-1133">Transmembrane helix</keyword>
<evidence type="ECO:0000256" key="1">
    <source>
        <dbReference type="SAM" id="Phobius"/>
    </source>
</evidence>
<dbReference type="EMBL" id="DXBO01000144">
    <property type="protein sequence ID" value="HIZ49077.1"/>
    <property type="molecule type" value="Genomic_DNA"/>
</dbReference>
<feature type="transmembrane region" description="Helical" evidence="1">
    <location>
        <begin position="9"/>
        <end position="29"/>
    </location>
</feature>
<organism evidence="3 4">
    <name type="scientific">Candidatus Gemmiger excrementavium</name>
    <dbReference type="NCBI Taxonomy" id="2838608"/>
    <lineage>
        <taxon>Bacteria</taxon>
        <taxon>Bacillati</taxon>
        <taxon>Bacillota</taxon>
        <taxon>Clostridia</taxon>
        <taxon>Eubacteriales</taxon>
        <taxon>Gemmiger</taxon>
    </lineage>
</organism>
<feature type="transmembrane region" description="Helical" evidence="1">
    <location>
        <begin position="68"/>
        <end position="90"/>
    </location>
</feature>
<evidence type="ECO:0000313" key="3">
    <source>
        <dbReference type="EMBL" id="HIZ49077.1"/>
    </source>
</evidence>
<dbReference type="GO" id="GO:0016020">
    <property type="term" value="C:membrane"/>
    <property type="evidence" value="ECO:0007669"/>
    <property type="project" value="InterPro"/>
</dbReference>
<dbReference type="InterPro" id="IPR016174">
    <property type="entry name" value="Di-haem_cyt_TM"/>
</dbReference>
<comment type="caution">
    <text evidence="3">The sequence shown here is derived from an EMBL/GenBank/DDBJ whole genome shotgun (WGS) entry which is preliminary data.</text>
</comment>
<dbReference type="InterPro" id="IPR025517">
    <property type="entry name" value="DUF4405"/>
</dbReference>
<evidence type="ECO:0000259" key="2">
    <source>
        <dbReference type="Pfam" id="PF14358"/>
    </source>
</evidence>
<gene>
    <name evidence="3" type="ORF">H9810_10180</name>
</gene>
<dbReference type="Proteomes" id="UP000824031">
    <property type="component" value="Unassembled WGS sequence"/>
</dbReference>
<feature type="transmembrane region" description="Helical" evidence="1">
    <location>
        <begin position="195"/>
        <end position="215"/>
    </location>
</feature>
<feature type="domain" description="Flavinylation-associated cytochrome" evidence="2">
    <location>
        <begin position="72"/>
        <end position="131"/>
    </location>
</feature>
<name>A0A9D2F4K9_9FIRM</name>
<sequence length="293" mass="32514">MNAKAKLKIVLDVAMTLALLFLMGYPWWGDVAHEWAGAGMFALFIAHHILNAGWWRSLGKGRYTPARVFQLVIDLLVLLAMLGLMVSGVMLSNHVFAFLPISGGMSFARLLHMASAYWGFVLLSLHLGLHWNMILGMVRRAAGGKPVGKTQRIAGNGIGAAVAVYGLVAFVRRGLPMYLFVQTHFVFFDYSEPIPLFYLDYLAMMGACIFLAHWAGRQFVFLSFPDMHNDCKQNKQTRSVPTMKKNIGHSAALYPAPPVVVGTRVNGRPTYQYLRTGEVIAPCMSFGKQEQKG</sequence>
<dbReference type="AlphaFoldDB" id="A0A9D2F4K9"/>
<feature type="transmembrane region" description="Helical" evidence="1">
    <location>
        <begin position="110"/>
        <end position="132"/>
    </location>
</feature>
<proteinExistence type="predicted"/>
<dbReference type="Pfam" id="PF14358">
    <property type="entry name" value="DUF4405"/>
    <property type="match status" value="1"/>
</dbReference>
<keyword evidence="1" id="KW-0472">Membrane</keyword>
<feature type="transmembrane region" description="Helical" evidence="1">
    <location>
        <begin position="35"/>
        <end position="56"/>
    </location>
</feature>
<dbReference type="SUPFAM" id="SSF81342">
    <property type="entry name" value="Transmembrane di-heme cytochromes"/>
    <property type="match status" value="1"/>
</dbReference>
<evidence type="ECO:0000313" key="4">
    <source>
        <dbReference type="Proteomes" id="UP000824031"/>
    </source>
</evidence>